<evidence type="ECO:0008006" key="4">
    <source>
        <dbReference type="Google" id="ProtNLM"/>
    </source>
</evidence>
<proteinExistence type="predicted"/>
<dbReference type="RefSeq" id="WP_152616867.1">
    <property type="nucleotide sequence ID" value="NZ_JSVC01000019.1"/>
</dbReference>
<name>A0A0C1LDL4_9BACT</name>
<keyword evidence="1" id="KW-1133">Transmembrane helix</keyword>
<organism evidence="2 3">
    <name type="scientific">Flavihumibacter solisilvae</name>
    <dbReference type="NCBI Taxonomy" id="1349421"/>
    <lineage>
        <taxon>Bacteria</taxon>
        <taxon>Pseudomonadati</taxon>
        <taxon>Bacteroidota</taxon>
        <taxon>Chitinophagia</taxon>
        <taxon>Chitinophagales</taxon>
        <taxon>Chitinophagaceae</taxon>
        <taxon>Flavihumibacter</taxon>
    </lineage>
</organism>
<keyword evidence="1" id="KW-0472">Membrane</keyword>
<sequence>MTVSRNTFFLGILLITTMPFLLQKLAWLANAKRTKGVMHYVGKSQSGQIVSIYPVIRFYDGKDSVWFNGASDILLNRGDIVPVLYQRDNHTEAKIDNFISVWGDTVGYAAVPAIIILIVFLQPEIVPRRSRVRLAPRSPFIFVEA</sequence>
<protein>
    <recommendedName>
        <fullName evidence="4">DUF3592 domain-containing protein</fullName>
    </recommendedName>
</protein>
<keyword evidence="3" id="KW-1185">Reference proteome</keyword>
<evidence type="ECO:0000256" key="1">
    <source>
        <dbReference type="SAM" id="Phobius"/>
    </source>
</evidence>
<dbReference type="AlphaFoldDB" id="A0A0C1LDL4"/>
<dbReference type="Proteomes" id="UP000031408">
    <property type="component" value="Unassembled WGS sequence"/>
</dbReference>
<comment type="caution">
    <text evidence="2">The sequence shown here is derived from an EMBL/GenBank/DDBJ whole genome shotgun (WGS) entry which is preliminary data.</text>
</comment>
<dbReference type="EMBL" id="JSVC01000019">
    <property type="protein sequence ID" value="KIC93543.1"/>
    <property type="molecule type" value="Genomic_DNA"/>
</dbReference>
<gene>
    <name evidence="2" type="ORF">OI18_17520</name>
</gene>
<feature type="transmembrane region" description="Helical" evidence="1">
    <location>
        <begin position="99"/>
        <end position="121"/>
    </location>
</feature>
<evidence type="ECO:0000313" key="3">
    <source>
        <dbReference type="Proteomes" id="UP000031408"/>
    </source>
</evidence>
<keyword evidence="1" id="KW-0812">Transmembrane</keyword>
<evidence type="ECO:0000313" key="2">
    <source>
        <dbReference type="EMBL" id="KIC93543.1"/>
    </source>
</evidence>
<reference evidence="2 3" key="1">
    <citation type="submission" date="2014-11" db="EMBL/GenBank/DDBJ databases">
        <title>Genome sequence of Flavihumibacter solisilvae 3-3.</title>
        <authorList>
            <person name="Zhou G."/>
            <person name="Li M."/>
            <person name="Wang G."/>
        </authorList>
    </citation>
    <scope>NUCLEOTIDE SEQUENCE [LARGE SCALE GENOMIC DNA]</scope>
    <source>
        <strain evidence="2 3">3-3</strain>
    </source>
</reference>
<accession>A0A0C1LDL4</accession>
<dbReference type="OrthoDB" id="675250at2"/>